<keyword evidence="3" id="KW-0804">Transcription</keyword>
<feature type="region of interest" description="Disordered" evidence="5">
    <location>
        <begin position="24"/>
        <end position="185"/>
    </location>
</feature>
<dbReference type="SUPFAM" id="SSF57701">
    <property type="entry name" value="Zn2/Cys6 DNA-binding domain"/>
    <property type="match status" value="1"/>
</dbReference>
<feature type="region of interest" description="Disordered" evidence="5">
    <location>
        <begin position="404"/>
        <end position="450"/>
    </location>
</feature>
<dbReference type="GO" id="GO:0000981">
    <property type="term" value="F:DNA-binding transcription factor activity, RNA polymerase II-specific"/>
    <property type="evidence" value="ECO:0007669"/>
    <property type="project" value="InterPro"/>
</dbReference>
<dbReference type="PROSITE" id="PS50048">
    <property type="entry name" value="ZN2_CY6_FUNGAL_2"/>
    <property type="match status" value="1"/>
</dbReference>
<sequence length="450" mass="48758">MSDTTLSPRLRHLLIKDDKAPIASLPPIRAYPSPTRPRFSTRPSSGIMLPPVSPTSDGQGWSASDSPPSSHSQQRPSTSPSTPSHLILPHPNRRSNSIMALLNSQPPSPAPSSNNSSAGSVIRAEPEWQRASPSYPSRPPPATFPRIEQSSSAAYFDERPSLPPTPGSYYQSMSADGSSDERPTIYRRHSSHPYERHDRYVYAPPYHPSVHRHSTPHHTLPPTTSLMSPPSVPVYLDGTRPSPYDDFRIINTASRAPISRTTKACNSCRSRKVRCDAGAANGGVANGKAPCMRCRESGLECVYSTVQKKRGPCPGTARPSVSKSRRSSSQSHQSRSQARGSVSSQPQLSPMTSHRSSVASSRSIQDLVTPEDTQWSHTPHGYGFPFPAASNGVQVQGYDWHAANSGAGSGKMPPAWTGAQVGPRGSYSATPWDERRWSEEGGVRGYPESP</sequence>
<feature type="domain" description="Zn(2)-C6 fungal-type" evidence="6">
    <location>
        <begin position="264"/>
        <end position="303"/>
    </location>
</feature>
<dbReference type="GO" id="GO:0003677">
    <property type="term" value="F:DNA binding"/>
    <property type="evidence" value="ECO:0007669"/>
    <property type="project" value="UniProtKB-KW"/>
</dbReference>
<evidence type="ECO:0000259" key="6">
    <source>
        <dbReference type="PROSITE" id="PS50048"/>
    </source>
</evidence>
<comment type="caution">
    <text evidence="7">The sequence shown here is derived from an EMBL/GenBank/DDBJ whole genome shotgun (WGS) entry which is preliminary data.</text>
</comment>
<feature type="compositionally biased region" description="Low complexity" evidence="5">
    <location>
        <begin position="62"/>
        <end position="90"/>
    </location>
</feature>
<dbReference type="InterPro" id="IPR001138">
    <property type="entry name" value="Zn2Cys6_DnaBD"/>
</dbReference>
<evidence type="ECO:0000256" key="2">
    <source>
        <dbReference type="ARBA" id="ARBA00023125"/>
    </source>
</evidence>
<protein>
    <recommendedName>
        <fullName evidence="6">Zn(2)-C6 fungal-type domain-containing protein</fullName>
    </recommendedName>
</protein>
<evidence type="ECO:0000313" key="8">
    <source>
        <dbReference type="Proteomes" id="UP000094065"/>
    </source>
</evidence>
<dbReference type="EMBL" id="AWGJ01000002">
    <property type="protein sequence ID" value="ODN82978.1"/>
    <property type="molecule type" value="Genomic_DNA"/>
</dbReference>
<dbReference type="AlphaFoldDB" id="A0A1E3I381"/>
<keyword evidence="4" id="KW-0539">Nucleus</keyword>
<dbReference type="GO" id="GO:0008270">
    <property type="term" value="F:zinc ion binding"/>
    <property type="evidence" value="ECO:0007669"/>
    <property type="project" value="InterPro"/>
</dbReference>
<keyword evidence="8" id="KW-1185">Reference proteome</keyword>
<feature type="region of interest" description="Disordered" evidence="5">
    <location>
        <begin position="308"/>
        <end position="380"/>
    </location>
</feature>
<dbReference type="RefSeq" id="XP_018996978.1">
    <property type="nucleotide sequence ID" value="XM_019134551.1"/>
</dbReference>
<dbReference type="STRING" id="1295533.A0A1E3I381"/>
<feature type="compositionally biased region" description="Low complexity" evidence="5">
    <location>
        <begin position="111"/>
        <end position="120"/>
    </location>
</feature>
<dbReference type="Proteomes" id="UP000094065">
    <property type="component" value="Unassembled WGS sequence"/>
</dbReference>
<feature type="compositionally biased region" description="Polar residues" evidence="5">
    <location>
        <begin position="342"/>
        <end position="352"/>
    </location>
</feature>
<evidence type="ECO:0000256" key="3">
    <source>
        <dbReference type="ARBA" id="ARBA00023163"/>
    </source>
</evidence>
<dbReference type="OrthoDB" id="39175at2759"/>
<feature type="compositionally biased region" description="Low complexity" evidence="5">
    <location>
        <begin position="318"/>
        <end position="341"/>
    </location>
</feature>
<name>A0A1E3I381_9TREE</name>
<dbReference type="CDD" id="cd00067">
    <property type="entry name" value="GAL4"/>
    <property type="match status" value="1"/>
</dbReference>
<evidence type="ECO:0000256" key="4">
    <source>
        <dbReference type="ARBA" id="ARBA00023242"/>
    </source>
</evidence>
<accession>A0A1E3I381</accession>
<dbReference type="InterPro" id="IPR036864">
    <property type="entry name" value="Zn2-C6_fun-type_DNA-bd_sf"/>
</dbReference>
<organism evidence="7 8">
    <name type="scientific">Cryptococcus amylolentus CBS 6039</name>
    <dbReference type="NCBI Taxonomy" id="1295533"/>
    <lineage>
        <taxon>Eukaryota</taxon>
        <taxon>Fungi</taxon>
        <taxon>Dikarya</taxon>
        <taxon>Basidiomycota</taxon>
        <taxon>Agaricomycotina</taxon>
        <taxon>Tremellomycetes</taxon>
        <taxon>Tremellales</taxon>
        <taxon>Cryptococcaceae</taxon>
        <taxon>Cryptococcus</taxon>
    </lineage>
</organism>
<feature type="compositionally biased region" description="Low complexity" evidence="5">
    <location>
        <begin position="32"/>
        <end position="45"/>
    </location>
</feature>
<feature type="compositionally biased region" description="Basic and acidic residues" evidence="5">
    <location>
        <begin position="432"/>
        <end position="442"/>
    </location>
</feature>
<dbReference type="PANTHER" id="PTHR47424">
    <property type="entry name" value="REGULATORY PROTEIN GAL4"/>
    <property type="match status" value="1"/>
</dbReference>
<evidence type="ECO:0000256" key="1">
    <source>
        <dbReference type="ARBA" id="ARBA00023015"/>
    </source>
</evidence>
<reference evidence="7 8" key="1">
    <citation type="submission" date="2016-06" db="EMBL/GenBank/DDBJ databases">
        <title>Evolution of pathogenesis and genome organization in the Tremellales.</title>
        <authorList>
            <person name="Cuomo C."/>
            <person name="Litvintseva A."/>
            <person name="Heitman J."/>
            <person name="Chen Y."/>
            <person name="Sun S."/>
            <person name="Springer D."/>
            <person name="Dromer F."/>
            <person name="Young S."/>
            <person name="Zeng Q."/>
            <person name="Chapman S."/>
            <person name="Gujja S."/>
            <person name="Saif S."/>
            <person name="Birren B."/>
        </authorList>
    </citation>
    <scope>NUCLEOTIDE SEQUENCE [LARGE SCALE GENOMIC DNA]</scope>
    <source>
        <strain evidence="7 8">CBS 6039</strain>
    </source>
</reference>
<keyword evidence="2" id="KW-0238">DNA-binding</keyword>
<dbReference type="Pfam" id="PF00172">
    <property type="entry name" value="Zn_clus"/>
    <property type="match status" value="1"/>
</dbReference>
<proteinExistence type="predicted"/>
<dbReference type="SMART" id="SM00066">
    <property type="entry name" value="GAL4"/>
    <property type="match status" value="1"/>
</dbReference>
<evidence type="ECO:0000313" key="7">
    <source>
        <dbReference type="EMBL" id="ODN82978.1"/>
    </source>
</evidence>
<dbReference type="PANTHER" id="PTHR47424:SF3">
    <property type="entry name" value="REGULATORY PROTEIN GAL4"/>
    <property type="match status" value="1"/>
</dbReference>
<dbReference type="GeneID" id="30152525"/>
<feature type="compositionally biased region" description="Low complexity" evidence="5">
    <location>
        <begin position="353"/>
        <end position="363"/>
    </location>
</feature>
<feature type="compositionally biased region" description="Polar residues" evidence="5">
    <location>
        <begin position="168"/>
        <end position="177"/>
    </location>
</feature>
<dbReference type="InterPro" id="IPR051127">
    <property type="entry name" value="Fungal_SecMet_Regulators"/>
</dbReference>
<evidence type="ECO:0000256" key="5">
    <source>
        <dbReference type="SAM" id="MobiDB-lite"/>
    </source>
</evidence>
<dbReference type="Gene3D" id="4.10.240.10">
    <property type="entry name" value="Zn(2)-C6 fungal-type DNA-binding domain"/>
    <property type="match status" value="1"/>
</dbReference>
<gene>
    <name evidence="7" type="ORF">L202_01216</name>
</gene>
<keyword evidence="1" id="KW-0805">Transcription regulation</keyword>